<comment type="cofactor">
    <cofactor evidence="2">
        <name>thiamine diphosphate</name>
        <dbReference type="ChEBI" id="CHEBI:58937"/>
    </cofactor>
</comment>
<dbReference type="InterPro" id="IPR029061">
    <property type="entry name" value="THDP-binding"/>
</dbReference>
<dbReference type="FunFam" id="3.40.50.970:FF:000024">
    <property type="entry name" value="Pyruvate decarboxylase isozyme"/>
    <property type="match status" value="1"/>
</dbReference>
<dbReference type="EMBL" id="MU404350">
    <property type="protein sequence ID" value="KAI1617392.1"/>
    <property type="molecule type" value="Genomic_DNA"/>
</dbReference>
<evidence type="ECO:0000256" key="11">
    <source>
        <dbReference type="PIRSR" id="PIRSR036565-2"/>
    </source>
</evidence>
<evidence type="ECO:0000256" key="10">
    <source>
        <dbReference type="ARBA" id="ARBA00023239"/>
    </source>
</evidence>
<evidence type="ECO:0000259" key="14">
    <source>
        <dbReference type="Pfam" id="PF02775"/>
    </source>
</evidence>
<dbReference type="InterPro" id="IPR012110">
    <property type="entry name" value="PDC/IPDC-like"/>
</dbReference>
<evidence type="ECO:0000256" key="3">
    <source>
        <dbReference type="ARBA" id="ARBA00007812"/>
    </source>
</evidence>
<dbReference type="Pfam" id="PF02776">
    <property type="entry name" value="TPP_enzyme_N"/>
    <property type="match status" value="1"/>
</dbReference>
<dbReference type="Pfam" id="PF00205">
    <property type="entry name" value="TPP_enzyme_M"/>
    <property type="match status" value="1"/>
</dbReference>
<evidence type="ECO:0000313" key="16">
    <source>
        <dbReference type="EMBL" id="KAI1617392.1"/>
    </source>
</evidence>
<feature type="domain" description="Thiamine pyrophosphate enzyme central" evidence="13">
    <location>
        <begin position="219"/>
        <end position="356"/>
    </location>
</feature>
<dbReference type="GO" id="GO:0004737">
    <property type="term" value="F:pyruvate decarboxylase activity"/>
    <property type="evidence" value="ECO:0007669"/>
    <property type="project" value="UniProtKB-EC"/>
</dbReference>
<protein>
    <recommendedName>
        <fullName evidence="5">Pyruvate decarboxylase</fullName>
        <ecNumber evidence="4">4.1.1.1</ecNumber>
    </recommendedName>
</protein>
<dbReference type="SUPFAM" id="SSF52518">
    <property type="entry name" value="Thiamin diphosphate-binding fold (THDP-binding)"/>
    <property type="match status" value="2"/>
</dbReference>
<dbReference type="CDD" id="cd02005">
    <property type="entry name" value="TPP_PDC_IPDC"/>
    <property type="match status" value="1"/>
</dbReference>
<evidence type="ECO:0000259" key="15">
    <source>
        <dbReference type="Pfam" id="PF02776"/>
    </source>
</evidence>
<evidence type="ECO:0000256" key="4">
    <source>
        <dbReference type="ARBA" id="ARBA00013202"/>
    </source>
</evidence>
<dbReference type="EC" id="4.1.1.1" evidence="4"/>
<dbReference type="PANTHER" id="PTHR43452:SF3">
    <property type="entry name" value="TRANSAMINATED AMINO ACID DECARBOXYLASE"/>
    <property type="match status" value="1"/>
</dbReference>
<feature type="domain" description="Thiamine pyrophosphate enzyme N-terminal TPP-binding" evidence="15">
    <location>
        <begin position="22"/>
        <end position="138"/>
    </location>
</feature>
<dbReference type="InterPro" id="IPR029035">
    <property type="entry name" value="DHS-like_NAD/FAD-binding_dom"/>
</dbReference>
<evidence type="ECO:0000256" key="6">
    <source>
        <dbReference type="ARBA" id="ARBA00022723"/>
    </source>
</evidence>
<gene>
    <name evidence="16" type="ORF">EDD36DRAFT_479328</name>
</gene>
<evidence type="ECO:0000256" key="2">
    <source>
        <dbReference type="ARBA" id="ARBA00001964"/>
    </source>
</evidence>
<reference evidence="16" key="1">
    <citation type="journal article" date="2022" name="bioRxiv">
        <title>Deciphering the potential niche of two novel black yeast fungi from a biological soil crust based on their genomes, phenotypes, and melanin regulation.</title>
        <authorList>
            <consortium name="DOE Joint Genome Institute"/>
            <person name="Carr E.C."/>
            <person name="Barton Q."/>
            <person name="Grambo S."/>
            <person name="Sullivan M."/>
            <person name="Renfro C.M."/>
            <person name="Kuo A."/>
            <person name="Pangilinan J."/>
            <person name="Lipzen A."/>
            <person name="Keymanesh K."/>
            <person name="Savage E."/>
            <person name="Barry K."/>
            <person name="Grigoriev I.V."/>
            <person name="Riekhof W.R."/>
            <person name="Harris S.S."/>
        </authorList>
    </citation>
    <scope>NUCLEOTIDE SEQUENCE</scope>
    <source>
        <strain evidence="16">JF 03-4F</strain>
    </source>
</reference>
<feature type="binding site" evidence="11">
    <location>
        <position position="468"/>
    </location>
    <ligand>
        <name>Mg(2+)</name>
        <dbReference type="ChEBI" id="CHEBI:18420"/>
    </ligand>
</feature>
<dbReference type="PANTHER" id="PTHR43452">
    <property type="entry name" value="PYRUVATE DECARBOXYLASE"/>
    <property type="match status" value="1"/>
</dbReference>
<feature type="binding site" evidence="11">
    <location>
        <position position="495"/>
    </location>
    <ligand>
        <name>Mg(2+)</name>
        <dbReference type="ChEBI" id="CHEBI:18420"/>
    </ligand>
</feature>
<dbReference type="CDD" id="cd07038">
    <property type="entry name" value="TPP_PYR_PDC_IPDC_like"/>
    <property type="match status" value="1"/>
</dbReference>
<comment type="caution">
    <text evidence="16">The sequence shown here is derived from an EMBL/GenBank/DDBJ whole genome shotgun (WGS) entry which is preliminary data.</text>
</comment>
<keyword evidence="7" id="KW-0210">Decarboxylase</keyword>
<dbReference type="Pfam" id="PF02775">
    <property type="entry name" value="TPP_enzyme_C"/>
    <property type="match status" value="1"/>
</dbReference>
<evidence type="ECO:0000256" key="9">
    <source>
        <dbReference type="ARBA" id="ARBA00023052"/>
    </source>
</evidence>
<keyword evidence="10" id="KW-0456">Lyase</keyword>
<dbReference type="InterPro" id="IPR012001">
    <property type="entry name" value="Thiamin_PyroP_enz_TPP-bd_dom"/>
</dbReference>
<dbReference type="GO" id="GO:0005634">
    <property type="term" value="C:nucleus"/>
    <property type="evidence" value="ECO:0007669"/>
    <property type="project" value="TreeGrafter"/>
</dbReference>
<organism evidence="16 17">
    <name type="scientific">Exophiala viscosa</name>
    <dbReference type="NCBI Taxonomy" id="2486360"/>
    <lineage>
        <taxon>Eukaryota</taxon>
        <taxon>Fungi</taxon>
        <taxon>Dikarya</taxon>
        <taxon>Ascomycota</taxon>
        <taxon>Pezizomycotina</taxon>
        <taxon>Eurotiomycetes</taxon>
        <taxon>Chaetothyriomycetidae</taxon>
        <taxon>Chaetothyriales</taxon>
        <taxon>Herpotrichiellaceae</taxon>
        <taxon>Exophiala</taxon>
    </lineage>
</organism>
<evidence type="ECO:0000256" key="5">
    <source>
        <dbReference type="ARBA" id="ARBA00014422"/>
    </source>
</evidence>
<dbReference type="PIRSF" id="PIRSF036565">
    <property type="entry name" value="Pyruvt_ip_decrb"/>
    <property type="match status" value="1"/>
</dbReference>
<name>A0AAN6IGP3_9EURO</name>
<dbReference type="InterPro" id="IPR012000">
    <property type="entry name" value="Thiamin_PyroP_enz_cen_dom"/>
</dbReference>
<evidence type="ECO:0000259" key="13">
    <source>
        <dbReference type="Pfam" id="PF00205"/>
    </source>
</evidence>
<dbReference type="InterPro" id="IPR047214">
    <property type="entry name" value="TPP_PDC_IPDC"/>
</dbReference>
<keyword evidence="6 11" id="KW-0479">Metal-binding</keyword>
<dbReference type="Gene3D" id="3.40.50.1220">
    <property type="entry name" value="TPP-binding domain"/>
    <property type="match status" value="1"/>
</dbReference>
<dbReference type="InterPro" id="IPR011766">
    <property type="entry name" value="TPP_enzyme_TPP-bd"/>
</dbReference>
<proteinExistence type="inferred from homology"/>
<dbReference type="GO" id="GO:0000287">
    <property type="term" value="F:magnesium ion binding"/>
    <property type="evidence" value="ECO:0007669"/>
    <property type="project" value="InterPro"/>
</dbReference>
<dbReference type="GO" id="GO:0000949">
    <property type="term" value="P:aromatic amino acid family catabolic process to alcohol via Ehrlich pathway"/>
    <property type="evidence" value="ECO:0007669"/>
    <property type="project" value="TreeGrafter"/>
</dbReference>
<keyword evidence="8 11" id="KW-0460">Magnesium</keyword>
<dbReference type="GO" id="GO:0005829">
    <property type="term" value="C:cytosol"/>
    <property type="evidence" value="ECO:0007669"/>
    <property type="project" value="TreeGrafter"/>
</dbReference>
<comment type="similarity">
    <text evidence="3 12">Belongs to the TPP enzyme family.</text>
</comment>
<evidence type="ECO:0000256" key="7">
    <source>
        <dbReference type="ARBA" id="ARBA00022793"/>
    </source>
</evidence>
<keyword evidence="17" id="KW-1185">Reference proteome</keyword>
<comment type="cofactor">
    <cofactor evidence="11">
        <name>Mg(2+)</name>
        <dbReference type="ChEBI" id="CHEBI:18420"/>
    </cofactor>
    <text evidence="11">Binds 1 Mg(2+) per subunit.</text>
</comment>
<dbReference type="Proteomes" id="UP001203852">
    <property type="component" value="Unassembled WGS sequence"/>
</dbReference>
<dbReference type="GO" id="GO:0030976">
    <property type="term" value="F:thiamine pyrophosphate binding"/>
    <property type="evidence" value="ECO:0007669"/>
    <property type="project" value="InterPro"/>
</dbReference>
<accession>A0AAN6IGP3</accession>
<dbReference type="Gene3D" id="3.40.50.970">
    <property type="match status" value="2"/>
</dbReference>
<evidence type="ECO:0000256" key="8">
    <source>
        <dbReference type="ARBA" id="ARBA00022842"/>
    </source>
</evidence>
<keyword evidence="16" id="KW-0670">Pyruvate</keyword>
<keyword evidence="9 12" id="KW-0786">Thiamine pyrophosphate</keyword>
<dbReference type="FunFam" id="3.40.50.970:FF:000019">
    <property type="entry name" value="Pyruvate decarboxylase isozyme"/>
    <property type="match status" value="1"/>
</dbReference>
<feature type="binding site" evidence="11">
    <location>
        <position position="497"/>
    </location>
    <ligand>
        <name>Mg(2+)</name>
        <dbReference type="ChEBI" id="CHEBI:18420"/>
    </ligand>
</feature>
<dbReference type="SUPFAM" id="SSF52467">
    <property type="entry name" value="DHS-like NAD/FAD-binding domain"/>
    <property type="match status" value="1"/>
</dbReference>
<dbReference type="InterPro" id="IPR047213">
    <property type="entry name" value="TPP_PYR_PDC_IPDC-like"/>
</dbReference>
<dbReference type="AlphaFoldDB" id="A0AAN6IGP3"/>
<sequence length="597" mass="67099">MGSITMHQEDDFVHQTRRIPIGAYIFHRLHQIGVSHVFGCPGDFNLNLLDHLYTVPSMKWIGTCNELNGAYAADGYARVRGIPGVLITTYGVGELSAINGIAGAYSEHVPIIHIVGTTSRLARRDRIMIRHTLDENWDHDTFQKMSEPVRTGHAFLLEDSNFTKDIDNVIQTCVQTRRPVYLYVPIDVPDILVNSEPLQKPLHFDITNHDRDHEEDEFIDEAVKMLAAAEHPVALVDMLTHRYGLVNETKQFLSLTGLQAFVTPLTKSVVDETSEHYGGLYNGKLSPSIGVQKRVESSDAVFHIGPFPSDSNTGGWSQKLQTANLICLSWNKVSVRDRVWHGLNFVPIVKKLVRRLELQKFSLKNTLALEDCLSTSAPLTAPTEASDQLDQLHVWRKFSPFLREGDCIIAEVGSAQYGTLELELPANVTFFTQLYYSCIGFTVGALLGALVAQREQGNNGRAWLFVGDGSLQMTVQELSTIIRYDFKPTIVLINNSGYTIERVIHGPLKHYNEISTSWDYQNMLRFFGAGPATSATYSARTYRELAAVLEDKTFQTNSTIQLLELVLDKFDTPWMLSGQINIVHEESTGWKPMEERV</sequence>
<feature type="domain" description="Thiamine pyrophosphate enzyme TPP-binding" evidence="14">
    <location>
        <begin position="423"/>
        <end position="550"/>
    </location>
</feature>
<evidence type="ECO:0000256" key="12">
    <source>
        <dbReference type="RuleBase" id="RU362132"/>
    </source>
</evidence>
<comment type="catalytic activity">
    <reaction evidence="1">
        <text>a 2-oxocarboxylate + H(+) = an aldehyde + CO2</text>
        <dbReference type="Rhea" id="RHEA:11628"/>
        <dbReference type="ChEBI" id="CHEBI:15378"/>
        <dbReference type="ChEBI" id="CHEBI:16526"/>
        <dbReference type="ChEBI" id="CHEBI:17478"/>
        <dbReference type="ChEBI" id="CHEBI:35179"/>
        <dbReference type="EC" id="4.1.1.1"/>
    </reaction>
</comment>
<evidence type="ECO:0000256" key="1">
    <source>
        <dbReference type="ARBA" id="ARBA00001041"/>
    </source>
</evidence>
<evidence type="ECO:0000313" key="17">
    <source>
        <dbReference type="Proteomes" id="UP001203852"/>
    </source>
</evidence>